<dbReference type="SUPFAM" id="SSF55729">
    <property type="entry name" value="Acyl-CoA N-acyltransferases (Nat)"/>
    <property type="match status" value="1"/>
</dbReference>
<evidence type="ECO:0000313" key="6">
    <source>
        <dbReference type="EMBL" id="UTY34004.1"/>
    </source>
</evidence>
<dbReference type="HAMAP" id="MF_00688">
    <property type="entry name" value="Leu_Phe_trans"/>
    <property type="match status" value="1"/>
</dbReference>
<dbReference type="Gene3D" id="3.40.630.70">
    <property type="entry name" value="Leucyl/phenylalanyl-tRNA-protein transferase, C-terminal domain"/>
    <property type="match status" value="1"/>
</dbReference>
<reference evidence="6" key="1">
    <citation type="submission" date="2019-04" db="EMBL/GenBank/DDBJ databases">
        <title>Whole genome sequencing of oral phylogroup 2 treponemes.</title>
        <authorList>
            <person name="Chan Y."/>
            <person name="Zeng H.H."/>
            <person name="Yu X.L."/>
            <person name="Leung W.K."/>
            <person name="Watt R.M."/>
        </authorList>
    </citation>
    <scope>NUCLEOTIDE SEQUENCE</scope>
    <source>
        <strain evidence="6">OMZ 835</strain>
        <strain evidence="5">OMZ 847</strain>
    </source>
</reference>
<dbReference type="InterPro" id="IPR016181">
    <property type="entry name" value="Acyl_CoA_acyltransferase"/>
</dbReference>
<keyword evidence="3 4" id="KW-0012">Acyltransferase</keyword>
<comment type="similarity">
    <text evidence="4">Belongs to the L/F-transferase family.</text>
</comment>
<organism evidence="6 7">
    <name type="scientific">Treponema putidum</name>
    <dbReference type="NCBI Taxonomy" id="221027"/>
    <lineage>
        <taxon>Bacteria</taxon>
        <taxon>Pseudomonadati</taxon>
        <taxon>Spirochaetota</taxon>
        <taxon>Spirochaetia</taxon>
        <taxon>Spirochaetales</taxon>
        <taxon>Treponemataceae</taxon>
        <taxon>Treponema</taxon>
    </lineage>
</organism>
<dbReference type="InterPro" id="IPR042203">
    <property type="entry name" value="Leu/Phe-tRNA_Trfase_C"/>
</dbReference>
<dbReference type="AlphaFoldDB" id="A0AAE9MSY7"/>
<dbReference type="RefSeq" id="WP_044977521.1">
    <property type="nucleotide sequence ID" value="NZ_CP009228.1"/>
</dbReference>
<proteinExistence type="inferred from homology"/>
<evidence type="ECO:0000313" key="5">
    <source>
        <dbReference type="EMBL" id="UTY29159.1"/>
    </source>
</evidence>
<comment type="subcellular location">
    <subcellularLocation>
        <location evidence="4">Cytoplasm</location>
    </subcellularLocation>
</comment>
<evidence type="ECO:0000313" key="8">
    <source>
        <dbReference type="Proteomes" id="UP001059401"/>
    </source>
</evidence>
<protein>
    <recommendedName>
        <fullName evidence="4">Leucyl/phenylalanyl-tRNA--protein transferase</fullName>
        <ecNumber evidence="4">2.3.2.6</ecNumber>
    </recommendedName>
    <alternativeName>
        <fullName evidence="4">L/F-transferase</fullName>
    </alternativeName>
    <alternativeName>
        <fullName evidence="4">Leucyltransferase</fullName>
    </alternativeName>
    <alternativeName>
        <fullName evidence="4">Phenyalanyltransferase</fullName>
    </alternativeName>
</protein>
<keyword evidence="8" id="KW-1185">Reference proteome</keyword>
<dbReference type="NCBIfam" id="TIGR00667">
    <property type="entry name" value="aat"/>
    <property type="match status" value="1"/>
</dbReference>
<evidence type="ECO:0000256" key="1">
    <source>
        <dbReference type="ARBA" id="ARBA00022490"/>
    </source>
</evidence>
<dbReference type="GO" id="GO:0008914">
    <property type="term" value="F:leucyl-tRNA--protein transferase activity"/>
    <property type="evidence" value="ECO:0007669"/>
    <property type="project" value="UniProtKB-UniRule"/>
</dbReference>
<keyword evidence="1 4" id="KW-0963">Cytoplasm</keyword>
<dbReference type="EMBL" id="CP038802">
    <property type="protein sequence ID" value="UTY29159.1"/>
    <property type="molecule type" value="Genomic_DNA"/>
</dbReference>
<dbReference type="KEGG" id="tpk:JO40_01185"/>
<dbReference type="EC" id="2.3.2.6" evidence="4"/>
<comment type="function">
    <text evidence="4">Functions in the N-end rule pathway of protein degradation where it conjugates Leu, Phe and, less efficiently, Met from aminoacyl-tRNAs to the N-termini of proteins containing an N-terminal arginine or lysine.</text>
</comment>
<dbReference type="EMBL" id="CP038804">
    <property type="protein sequence ID" value="UTY34004.1"/>
    <property type="molecule type" value="Genomic_DNA"/>
</dbReference>
<dbReference type="GO" id="GO:0005737">
    <property type="term" value="C:cytoplasm"/>
    <property type="evidence" value="ECO:0007669"/>
    <property type="project" value="UniProtKB-SubCell"/>
</dbReference>
<dbReference type="GO" id="GO:0030163">
    <property type="term" value="P:protein catabolic process"/>
    <property type="evidence" value="ECO:0007669"/>
    <property type="project" value="UniProtKB-UniRule"/>
</dbReference>
<dbReference type="InterPro" id="IPR004616">
    <property type="entry name" value="Leu/Phe-tRNA_Trfase"/>
</dbReference>
<dbReference type="Proteomes" id="UP001058682">
    <property type="component" value="Chromosome"/>
</dbReference>
<name>A0AAE9MSY7_9SPIR</name>
<dbReference type="Gene3D" id="3.30.70.3550">
    <property type="entry name" value="Leucyl/phenylalanyl-tRNA-protein transferase, N-terminal domain"/>
    <property type="match status" value="1"/>
</dbReference>
<keyword evidence="2 4" id="KW-0808">Transferase</keyword>
<comment type="catalytic activity">
    <reaction evidence="4">
        <text>N-terminal L-lysyl-[protein] + L-leucyl-tRNA(Leu) = N-terminal L-leucyl-L-lysyl-[protein] + tRNA(Leu) + H(+)</text>
        <dbReference type="Rhea" id="RHEA:12340"/>
        <dbReference type="Rhea" id="RHEA-COMP:9613"/>
        <dbReference type="Rhea" id="RHEA-COMP:9622"/>
        <dbReference type="Rhea" id="RHEA-COMP:12670"/>
        <dbReference type="Rhea" id="RHEA-COMP:12671"/>
        <dbReference type="ChEBI" id="CHEBI:15378"/>
        <dbReference type="ChEBI" id="CHEBI:65249"/>
        <dbReference type="ChEBI" id="CHEBI:78442"/>
        <dbReference type="ChEBI" id="CHEBI:78494"/>
        <dbReference type="ChEBI" id="CHEBI:133043"/>
        <dbReference type="EC" id="2.3.2.6"/>
    </reaction>
</comment>
<dbReference type="Proteomes" id="UP001059401">
    <property type="component" value="Chromosome"/>
</dbReference>
<sequence>MQTDFSSLSLLGSTEKDILLKRSQKDFPWLESEDFFDFNKALGEEDYIQKSQDDEAISGGNLSPGMILSAYKHSFFPWFSEEDPIIWFSPCLRFVIDKDSFHIPSRLKREIKKADFRISLDSAFDQVIENCALIKREGQKGTWITDDMVQAYRILHKIGFAHSIEAWRGNELAGGFYGLYINEVFIGESMFSKISGASKTAFALFAQDFFENKKGILIDAQIPSENIKRFGGFKIPRNRYLGILNSL</sequence>
<dbReference type="InterPro" id="IPR042221">
    <property type="entry name" value="Leu/Phe-tRNA_Trfase_N"/>
</dbReference>
<gene>
    <name evidence="4" type="primary">aat</name>
    <name evidence="6" type="ORF">E4N74_08290</name>
    <name evidence="5" type="ORF">E4N76_09335</name>
</gene>
<comment type="catalytic activity">
    <reaction evidence="4">
        <text>N-terminal L-arginyl-[protein] + L-leucyl-tRNA(Leu) = N-terminal L-leucyl-L-arginyl-[protein] + tRNA(Leu) + H(+)</text>
        <dbReference type="Rhea" id="RHEA:50416"/>
        <dbReference type="Rhea" id="RHEA-COMP:9613"/>
        <dbReference type="Rhea" id="RHEA-COMP:9622"/>
        <dbReference type="Rhea" id="RHEA-COMP:12672"/>
        <dbReference type="Rhea" id="RHEA-COMP:12673"/>
        <dbReference type="ChEBI" id="CHEBI:15378"/>
        <dbReference type="ChEBI" id="CHEBI:64719"/>
        <dbReference type="ChEBI" id="CHEBI:78442"/>
        <dbReference type="ChEBI" id="CHEBI:78494"/>
        <dbReference type="ChEBI" id="CHEBI:133044"/>
        <dbReference type="EC" id="2.3.2.6"/>
    </reaction>
</comment>
<evidence type="ECO:0000256" key="4">
    <source>
        <dbReference type="HAMAP-Rule" id="MF_00688"/>
    </source>
</evidence>
<accession>A0AAE9MSY7</accession>
<evidence type="ECO:0000256" key="2">
    <source>
        <dbReference type="ARBA" id="ARBA00022679"/>
    </source>
</evidence>
<evidence type="ECO:0000313" key="7">
    <source>
        <dbReference type="Proteomes" id="UP001058682"/>
    </source>
</evidence>
<dbReference type="Pfam" id="PF03588">
    <property type="entry name" value="Leu_Phe_trans"/>
    <property type="match status" value="1"/>
</dbReference>
<dbReference type="PANTHER" id="PTHR30098:SF2">
    <property type="entry name" value="LEUCYL_PHENYLALANYL-TRNA--PROTEIN TRANSFERASE"/>
    <property type="match status" value="1"/>
</dbReference>
<comment type="catalytic activity">
    <reaction evidence="4">
        <text>L-phenylalanyl-tRNA(Phe) + an N-terminal L-alpha-aminoacyl-[protein] = an N-terminal L-phenylalanyl-L-alpha-aminoacyl-[protein] + tRNA(Phe)</text>
        <dbReference type="Rhea" id="RHEA:43632"/>
        <dbReference type="Rhea" id="RHEA-COMP:9668"/>
        <dbReference type="Rhea" id="RHEA-COMP:9699"/>
        <dbReference type="Rhea" id="RHEA-COMP:10636"/>
        <dbReference type="Rhea" id="RHEA-COMP:10637"/>
        <dbReference type="ChEBI" id="CHEBI:78442"/>
        <dbReference type="ChEBI" id="CHEBI:78531"/>
        <dbReference type="ChEBI" id="CHEBI:78597"/>
        <dbReference type="ChEBI" id="CHEBI:83561"/>
        <dbReference type="EC" id="2.3.2.6"/>
    </reaction>
</comment>
<dbReference type="PANTHER" id="PTHR30098">
    <property type="entry name" value="LEUCYL/PHENYLALANYL-TRNA--PROTEIN TRANSFERASE"/>
    <property type="match status" value="1"/>
</dbReference>
<evidence type="ECO:0000256" key="3">
    <source>
        <dbReference type="ARBA" id="ARBA00023315"/>
    </source>
</evidence>